<dbReference type="GeneID" id="72008720"/>
<organism evidence="3 4">
    <name type="scientific">Rhodofomes roseus</name>
    <dbReference type="NCBI Taxonomy" id="34475"/>
    <lineage>
        <taxon>Eukaryota</taxon>
        <taxon>Fungi</taxon>
        <taxon>Dikarya</taxon>
        <taxon>Basidiomycota</taxon>
        <taxon>Agaricomycotina</taxon>
        <taxon>Agaricomycetes</taxon>
        <taxon>Polyporales</taxon>
        <taxon>Rhodofomes</taxon>
    </lineage>
</organism>
<feature type="compositionally biased region" description="Polar residues" evidence="1">
    <location>
        <begin position="272"/>
        <end position="286"/>
    </location>
</feature>
<reference evidence="3 4" key="1">
    <citation type="journal article" date="2021" name="Environ. Microbiol.">
        <title>Gene family expansions and transcriptome signatures uncover fungal adaptations to wood decay.</title>
        <authorList>
            <person name="Hage H."/>
            <person name="Miyauchi S."/>
            <person name="Viragh M."/>
            <person name="Drula E."/>
            <person name="Min B."/>
            <person name="Chaduli D."/>
            <person name="Navarro D."/>
            <person name="Favel A."/>
            <person name="Norest M."/>
            <person name="Lesage-Meessen L."/>
            <person name="Balint B."/>
            <person name="Merenyi Z."/>
            <person name="de Eugenio L."/>
            <person name="Morin E."/>
            <person name="Martinez A.T."/>
            <person name="Baldrian P."/>
            <person name="Stursova M."/>
            <person name="Martinez M.J."/>
            <person name="Novotny C."/>
            <person name="Magnuson J.K."/>
            <person name="Spatafora J.W."/>
            <person name="Maurice S."/>
            <person name="Pangilinan J."/>
            <person name="Andreopoulos W."/>
            <person name="LaButti K."/>
            <person name="Hundley H."/>
            <person name="Na H."/>
            <person name="Kuo A."/>
            <person name="Barry K."/>
            <person name="Lipzen A."/>
            <person name="Henrissat B."/>
            <person name="Riley R."/>
            <person name="Ahrendt S."/>
            <person name="Nagy L.G."/>
            <person name="Grigoriev I.V."/>
            <person name="Martin F."/>
            <person name="Rosso M.N."/>
        </authorList>
    </citation>
    <scope>NUCLEOTIDE SEQUENCE [LARGE SCALE GENOMIC DNA]</scope>
    <source>
        <strain evidence="3 4">CIRM-BRFM 1785</strain>
    </source>
</reference>
<feature type="region of interest" description="Disordered" evidence="1">
    <location>
        <begin position="370"/>
        <end position="412"/>
    </location>
</feature>
<evidence type="ECO:0000256" key="1">
    <source>
        <dbReference type="SAM" id="MobiDB-lite"/>
    </source>
</evidence>
<evidence type="ECO:0000313" key="4">
    <source>
        <dbReference type="Proteomes" id="UP000814176"/>
    </source>
</evidence>
<keyword evidence="2" id="KW-0812">Transmembrane</keyword>
<accession>A0ABQ8K2J9</accession>
<name>A0ABQ8K2J9_9APHY</name>
<dbReference type="RefSeq" id="XP_047774209.1">
    <property type="nucleotide sequence ID" value="XM_047927988.1"/>
</dbReference>
<keyword evidence="2" id="KW-0472">Membrane</keyword>
<dbReference type="Proteomes" id="UP000814176">
    <property type="component" value="Unassembled WGS sequence"/>
</dbReference>
<dbReference type="EMBL" id="JADCUA010000028">
    <property type="protein sequence ID" value="KAH9830962.1"/>
    <property type="molecule type" value="Genomic_DNA"/>
</dbReference>
<sequence length="412" mass="43616">MSATSTDADASPTGGLANASATGSYLSAITTIVYQTVSNSEVEVITTTSYSGAPLPTGATQHAKSSIPVAPIAGGAAGGVVLAVAVVVAWVWWGKCIKRKTVKERQEALARLQVRENTRKNASSGSFTSNPKSSRAARREKKVSFASTPSSTASTLKGTVRDPKDDDPSEKMLQSHFEPPPPSSKGPTNAHKPVRPSPLGRASSRNEQSPLLPVSRSPSSRPATPPQSPFKDSAAPTLPRRRSQDSAPPKAARRPSQDSATPFPTKPAPLTMPTQIAPPTQTNRTPRPSPSQSPSPSSPVQPFLKRPITNRQVTHKASAASSMSAYSTESGEERQKRVSTSLVMAALGHMDPRRSWLGNYLPLNRRSRAADDLEQSRLSTMSAASAYSQPEAEAEADEHVGYAYGGEESAES</sequence>
<keyword evidence="2" id="KW-1133">Transmembrane helix</keyword>
<gene>
    <name evidence="3" type="ORF">C8Q71DRAFT_862098</name>
</gene>
<evidence type="ECO:0000313" key="3">
    <source>
        <dbReference type="EMBL" id="KAH9830962.1"/>
    </source>
</evidence>
<feature type="compositionally biased region" description="Low complexity" evidence="1">
    <location>
        <begin position="144"/>
        <end position="155"/>
    </location>
</feature>
<keyword evidence="4" id="KW-1185">Reference proteome</keyword>
<proteinExistence type="predicted"/>
<evidence type="ECO:0000256" key="2">
    <source>
        <dbReference type="SAM" id="Phobius"/>
    </source>
</evidence>
<feature type="compositionally biased region" description="Pro residues" evidence="1">
    <location>
        <begin position="287"/>
        <end position="299"/>
    </location>
</feature>
<feature type="compositionally biased region" description="Low complexity" evidence="1">
    <location>
        <begin position="317"/>
        <end position="329"/>
    </location>
</feature>
<feature type="compositionally biased region" description="Polar residues" evidence="1">
    <location>
        <begin position="120"/>
        <end position="133"/>
    </location>
</feature>
<feature type="compositionally biased region" description="Low complexity" evidence="1">
    <location>
        <begin position="208"/>
        <end position="222"/>
    </location>
</feature>
<feature type="transmembrane region" description="Helical" evidence="2">
    <location>
        <begin position="72"/>
        <end position="93"/>
    </location>
</feature>
<feature type="compositionally biased region" description="Basic and acidic residues" evidence="1">
    <location>
        <begin position="159"/>
        <end position="170"/>
    </location>
</feature>
<comment type="caution">
    <text evidence="3">The sequence shown here is derived from an EMBL/GenBank/DDBJ whole genome shotgun (WGS) entry which is preliminary data.</text>
</comment>
<protein>
    <submittedName>
        <fullName evidence="3">Uncharacterized protein</fullName>
    </submittedName>
</protein>
<feature type="compositionally biased region" description="Polar residues" evidence="1">
    <location>
        <begin position="376"/>
        <end position="388"/>
    </location>
</feature>
<feature type="region of interest" description="Disordered" evidence="1">
    <location>
        <begin position="117"/>
        <end position="338"/>
    </location>
</feature>